<organism evidence="10 11">
    <name type="scientific">Cellulomonas marina</name>
    <dbReference type="NCBI Taxonomy" id="988821"/>
    <lineage>
        <taxon>Bacteria</taxon>
        <taxon>Bacillati</taxon>
        <taxon>Actinomycetota</taxon>
        <taxon>Actinomycetes</taxon>
        <taxon>Micrococcales</taxon>
        <taxon>Cellulomonadaceae</taxon>
        <taxon>Cellulomonas</taxon>
    </lineage>
</organism>
<gene>
    <name evidence="10" type="ORF">SAMN05421867_101347</name>
</gene>
<evidence type="ECO:0000256" key="2">
    <source>
        <dbReference type="ARBA" id="ARBA00004401"/>
    </source>
</evidence>
<evidence type="ECO:0000256" key="4">
    <source>
        <dbReference type="ARBA" id="ARBA00013208"/>
    </source>
</evidence>
<comment type="similarity">
    <text evidence="3 7">Belongs to the peptidase S26 family.</text>
</comment>
<dbReference type="Pfam" id="PF10502">
    <property type="entry name" value="Peptidase_S26"/>
    <property type="match status" value="1"/>
</dbReference>
<dbReference type="NCBIfam" id="TIGR02227">
    <property type="entry name" value="sigpep_I_bact"/>
    <property type="match status" value="1"/>
</dbReference>
<dbReference type="EC" id="3.4.21.89" evidence="4 7"/>
<evidence type="ECO:0000256" key="6">
    <source>
        <dbReference type="PIRSR" id="PIRSR600223-1"/>
    </source>
</evidence>
<dbReference type="EMBL" id="FOKA01000001">
    <property type="protein sequence ID" value="SFA74717.1"/>
    <property type="molecule type" value="Genomic_DNA"/>
</dbReference>
<evidence type="ECO:0000256" key="5">
    <source>
        <dbReference type="ARBA" id="ARBA00022801"/>
    </source>
</evidence>
<dbReference type="GO" id="GO:0009003">
    <property type="term" value="F:signal peptidase activity"/>
    <property type="evidence" value="ECO:0007669"/>
    <property type="project" value="UniProtKB-EC"/>
</dbReference>
<evidence type="ECO:0000313" key="11">
    <source>
        <dbReference type="Proteomes" id="UP000199012"/>
    </source>
</evidence>
<reference evidence="10 11" key="1">
    <citation type="submission" date="2016-10" db="EMBL/GenBank/DDBJ databases">
        <authorList>
            <person name="de Groot N.N."/>
        </authorList>
    </citation>
    <scope>NUCLEOTIDE SEQUENCE [LARGE SCALE GENOMIC DNA]</scope>
    <source>
        <strain evidence="10 11">CGMCC 4.6945</strain>
    </source>
</reference>
<dbReference type="RefSeq" id="WP_090030125.1">
    <property type="nucleotide sequence ID" value="NZ_BONM01000003.1"/>
</dbReference>
<dbReference type="CDD" id="cd06530">
    <property type="entry name" value="S26_SPase_I"/>
    <property type="match status" value="1"/>
</dbReference>
<accession>A0A1I0VF89</accession>
<feature type="active site" evidence="6">
    <location>
        <position position="166"/>
    </location>
</feature>
<dbReference type="GO" id="GO:0005886">
    <property type="term" value="C:plasma membrane"/>
    <property type="evidence" value="ECO:0007669"/>
    <property type="project" value="UniProtKB-SubCell"/>
</dbReference>
<feature type="domain" description="Peptidase S26" evidence="9">
    <location>
        <begin position="67"/>
        <end position="256"/>
    </location>
</feature>
<dbReference type="InterPro" id="IPR036286">
    <property type="entry name" value="LexA/Signal_pep-like_sf"/>
</dbReference>
<keyword evidence="5 7" id="KW-0378">Hydrolase</keyword>
<evidence type="ECO:0000256" key="7">
    <source>
        <dbReference type="RuleBase" id="RU362042"/>
    </source>
</evidence>
<comment type="subcellular location">
    <subcellularLocation>
        <location evidence="2">Cell membrane</location>
        <topology evidence="2">Single-pass type II membrane protein</topology>
    </subcellularLocation>
    <subcellularLocation>
        <location evidence="7">Membrane</location>
        <topology evidence="7">Single-pass type II membrane protein</topology>
    </subcellularLocation>
</comment>
<protein>
    <recommendedName>
        <fullName evidence="4 7">Signal peptidase I</fullName>
        <ecNumber evidence="4 7">3.4.21.89</ecNumber>
    </recommendedName>
</protein>
<dbReference type="GO" id="GO:0004252">
    <property type="term" value="F:serine-type endopeptidase activity"/>
    <property type="evidence" value="ECO:0007669"/>
    <property type="project" value="InterPro"/>
</dbReference>
<dbReference type="PANTHER" id="PTHR43390:SF1">
    <property type="entry name" value="CHLOROPLAST PROCESSING PEPTIDASE"/>
    <property type="match status" value="1"/>
</dbReference>
<comment type="catalytic activity">
    <reaction evidence="1 7">
        <text>Cleavage of hydrophobic, N-terminal signal or leader sequences from secreted and periplasmic proteins.</text>
        <dbReference type="EC" id="3.4.21.89"/>
    </reaction>
</comment>
<dbReference type="InterPro" id="IPR019533">
    <property type="entry name" value="Peptidase_S26"/>
</dbReference>
<evidence type="ECO:0000256" key="1">
    <source>
        <dbReference type="ARBA" id="ARBA00000677"/>
    </source>
</evidence>
<dbReference type="STRING" id="988821.SAMN05421867_101347"/>
<name>A0A1I0VF89_9CELL</name>
<evidence type="ECO:0000256" key="3">
    <source>
        <dbReference type="ARBA" id="ARBA00009370"/>
    </source>
</evidence>
<feature type="compositionally biased region" description="Basic and acidic residues" evidence="8">
    <location>
        <begin position="32"/>
        <end position="57"/>
    </location>
</feature>
<feature type="region of interest" description="Disordered" evidence="8">
    <location>
        <begin position="1"/>
        <end position="57"/>
    </location>
</feature>
<evidence type="ECO:0000259" key="9">
    <source>
        <dbReference type="Pfam" id="PF10502"/>
    </source>
</evidence>
<dbReference type="PROSITE" id="PS00761">
    <property type="entry name" value="SPASE_I_3"/>
    <property type="match status" value="1"/>
</dbReference>
<dbReference type="InterPro" id="IPR000223">
    <property type="entry name" value="Pept_S26A_signal_pept_1"/>
</dbReference>
<sequence length="277" mass="29277">MTQHAAGLPEDRSEPSAPAAASAPPPSFPPLPRDDGSGHGDEGPDHHAGHHHGDEDHGHRGVLGWVRETAIVLVSALVLSWLVKTLLVQAFYIPSPSMHDTLIEDDRILVSKLTPGPFDLHRGDVVVFADPGGWLPAPVETDPGLLQEVMTWVGLLPSDSDEHLVKRVIGLPGDRVACAGPGAPVTVNGVALDEPYLAPGSQPSESGFDQVVPDGMLWVMGDNRQQSSDSRFNLGSRGGGFVPISDVVGVAFVTVWPLDRATILRNPSATFAEVPAP</sequence>
<dbReference type="AlphaFoldDB" id="A0A1I0VF89"/>
<dbReference type="PANTHER" id="PTHR43390">
    <property type="entry name" value="SIGNAL PEPTIDASE I"/>
    <property type="match status" value="1"/>
</dbReference>
<feature type="active site" evidence="6">
    <location>
        <position position="97"/>
    </location>
</feature>
<dbReference type="Gene3D" id="2.10.109.10">
    <property type="entry name" value="Umud Fragment, subunit A"/>
    <property type="match status" value="1"/>
</dbReference>
<dbReference type="InterPro" id="IPR019758">
    <property type="entry name" value="Pept_S26A_signal_pept_1_CS"/>
</dbReference>
<keyword evidence="7" id="KW-0645">Protease</keyword>
<proteinExistence type="inferred from homology"/>
<dbReference type="PRINTS" id="PR00727">
    <property type="entry name" value="LEADERPTASE"/>
</dbReference>
<evidence type="ECO:0000313" key="10">
    <source>
        <dbReference type="EMBL" id="SFA74717.1"/>
    </source>
</evidence>
<evidence type="ECO:0000256" key="8">
    <source>
        <dbReference type="SAM" id="MobiDB-lite"/>
    </source>
</evidence>
<dbReference type="SUPFAM" id="SSF51306">
    <property type="entry name" value="LexA/Signal peptidase"/>
    <property type="match status" value="1"/>
</dbReference>
<keyword evidence="11" id="KW-1185">Reference proteome</keyword>
<dbReference type="Proteomes" id="UP000199012">
    <property type="component" value="Unassembled WGS sequence"/>
</dbReference>
<dbReference type="OrthoDB" id="9815782at2"/>
<dbReference type="GO" id="GO:0006465">
    <property type="term" value="P:signal peptide processing"/>
    <property type="evidence" value="ECO:0007669"/>
    <property type="project" value="InterPro"/>
</dbReference>